<protein>
    <submittedName>
        <fullName evidence="1">Uncharacterized protein</fullName>
    </submittedName>
</protein>
<dbReference type="RefSeq" id="WP_040134481.1">
    <property type="nucleotide sequence ID" value="NZ_CP007794.1"/>
</dbReference>
<organism evidence="1 3">
    <name type="scientific">Azospirillum argentinense</name>
    <dbReference type="NCBI Taxonomy" id="2970906"/>
    <lineage>
        <taxon>Bacteria</taxon>
        <taxon>Pseudomonadati</taxon>
        <taxon>Pseudomonadota</taxon>
        <taxon>Alphaproteobacteria</taxon>
        <taxon>Rhodospirillales</taxon>
        <taxon>Azospirillaceae</taxon>
        <taxon>Azospirillum</taxon>
    </lineage>
</organism>
<dbReference type="EMBL" id="POWG01000041">
    <property type="protein sequence ID" value="PNQ95779.1"/>
    <property type="molecule type" value="Genomic_DNA"/>
</dbReference>
<evidence type="ECO:0000313" key="2">
    <source>
        <dbReference type="EMBL" id="PNQ95779.1"/>
    </source>
</evidence>
<name>A0A060DMX7_9PROT</name>
<geneLocation type="plasmid" evidence="1 3">
    <name>AbAZ39_p1</name>
</geneLocation>
<accession>A0A060DMX7</accession>
<keyword evidence="1" id="KW-0614">Plasmid</keyword>
<reference evidence="1 3" key="1">
    <citation type="journal article" date="2014" name="Genome Announc.">
        <title>Complete Genome Sequence of the Model Rhizosphere Strain Azospirillum brasilense Az39, Successfully Applied in Agriculture.</title>
        <authorList>
            <person name="Rivera D."/>
            <person name="Revale S."/>
            <person name="Molina R."/>
            <person name="Gualpa J."/>
            <person name="Puente M."/>
            <person name="Maroniche G."/>
            <person name="Paris G."/>
            <person name="Baker D."/>
            <person name="Clavijo B."/>
            <person name="McLay K."/>
            <person name="Spaepen S."/>
            <person name="Perticari A."/>
            <person name="Vazquez M."/>
            <person name="Wisniewski-Dye F."/>
            <person name="Watkins C."/>
            <person name="Martinez-Abarca F."/>
            <person name="Vanderleyden J."/>
            <person name="Cassan F."/>
        </authorList>
    </citation>
    <scope>NUCLEOTIDE SEQUENCE [LARGE SCALE GENOMIC DNA]</scope>
    <source>
        <strain evidence="1 3">Az39</strain>
        <plasmid evidence="1">AbAZ39_p1</plasmid>
    </source>
</reference>
<evidence type="ECO:0000313" key="4">
    <source>
        <dbReference type="Proteomes" id="UP000236268"/>
    </source>
</evidence>
<geneLocation type="plasmid" evidence="2">
    <name>p24unnamed</name>
</geneLocation>
<dbReference type="KEGG" id="abq:ABAZ39_20155"/>
<evidence type="ECO:0000313" key="1">
    <source>
        <dbReference type="EMBL" id="AIB14237.1"/>
    </source>
</evidence>
<dbReference type="AlphaFoldDB" id="A0A060DMX7"/>
<gene>
    <name evidence="1" type="ORF">ABAZ39_20155</name>
    <name evidence="2" type="ORF">C1S70_26860</name>
</gene>
<proteinExistence type="predicted"/>
<sequence length="170" mass="18547">MTSIRLNGAFRDAVADITLAVAQDPNLVALVMRWNEDDTLLWTLNSLPNGQNTVPGGGAAHAEEALIVNWAGYVAQNNGNEPDTVEILLTKSPCMDRSPARQMAGGAWAPGCSSKLRQLVLAKPANDWRICFLTYYQEDIRIDAQAYGAVAEFTGIAKADVYLWADRHRG</sequence>
<dbReference type="Proteomes" id="UP000027186">
    <property type="component" value="Plasmid AbAZ39_p1"/>
</dbReference>
<dbReference type="EMBL" id="CP007794">
    <property type="protein sequence ID" value="AIB14237.1"/>
    <property type="molecule type" value="Genomic_DNA"/>
</dbReference>
<reference evidence="2 4" key="2">
    <citation type="submission" date="2018-01" db="EMBL/GenBank/DDBJ databases">
        <title>Whole genome sequence of Azospirillum brasilense REC3 isolated from strawberry roots.</title>
        <authorList>
            <person name="Fontana C.A."/>
            <person name="Salazar S.M."/>
            <person name="Bassi D."/>
            <person name="Puglisi E."/>
            <person name="Lovaisa N.C."/>
            <person name="Toffoli L.M."/>
            <person name="Pedraza R."/>
            <person name="Cocconcelli P.S."/>
        </authorList>
    </citation>
    <scope>NUCLEOTIDE SEQUENCE [LARGE SCALE GENOMIC DNA]</scope>
    <source>
        <strain evidence="2 4">REC3</strain>
        <plasmid evidence="2">p24unnamed</plasmid>
    </source>
</reference>
<evidence type="ECO:0000313" key="3">
    <source>
        <dbReference type="Proteomes" id="UP000027186"/>
    </source>
</evidence>
<dbReference type="OrthoDB" id="9256289at2"/>
<dbReference type="Proteomes" id="UP000236268">
    <property type="component" value="Unassembled WGS sequence"/>
</dbReference>
<accession>A0A2K1FTJ0</accession>